<dbReference type="PROSITE" id="PS00027">
    <property type="entry name" value="HOMEOBOX_1"/>
    <property type="match status" value="2"/>
</dbReference>
<evidence type="ECO:0000256" key="6">
    <source>
        <dbReference type="RuleBase" id="RU000682"/>
    </source>
</evidence>
<feature type="DNA-binding region" description="Homeobox" evidence="5">
    <location>
        <begin position="315"/>
        <end position="374"/>
    </location>
</feature>
<dbReference type="SUPFAM" id="SSF46689">
    <property type="entry name" value="Homeodomain-like"/>
    <property type="match status" value="3"/>
</dbReference>
<evidence type="ECO:0000256" key="2">
    <source>
        <dbReference type="ARBA" id="ARBA00023125"/>
    </source>
</evidence>
<feature type="DNA-binding region" description="Homeobox" evidence="5">
    <location>
        <begin position="26"/>
        <end position="85"/>
    </location>
</feature>
<keyword evidence="10" id="KW-1185">Reference proteome</keyword>
<gene>
    <name evidence="9" type="ORF">M413DRAFT_62953</name>
</gene>
<dbReference type="InterPro" id="IPR009057">
    <property type="entry name" value="Homeodomain-like_sf"/>
</dbReference>
<dbReference type="GO" id="GO:0000978">
    <property type="term" value="F:RNA polymerase II cis-regulatory region sequence-specific DNA binding"/>
    <property type="evidence" value="ECO:0007669"/>
    <property type="project" value="TreeGrafter"/>
</dbReference>
<dbReference type="AlphaFoldDB" id="A0A0C2YCN9"/>
<dbReference type="InterPro" id="IPR001356">
    <property type="entry name" value="HD"/>
</dbReference>
<feature type="domain" description="Homeobox" evidence="8">
    <location>
        <begin position="313"/>
        <end position="373"/>
    </location>
</feature>
<dbReference type="Pfam" id="PF00046">
    <property type="entry name" value="Homeodomain"/>
    <property type="match status" value="3"/>
</dbReference>
<organism evidence="9 10">
    <name type="scientific">Hebeloma cylindrosporum</name>
    <dbReference type="NCBI Taxonomy" id="76867"/>
    <lineage>
        <taxon>Eukaryota</taxon>
        <taxon>Fungi</taxon>
        <taxon>Dikarya</taxon>
        <taxon>Basidiomycota</taxon>
        <taxon>Agaricomycotina</taxon>
        <taxon>Agaricomycetes</taxon>
        <taxon>Agaricomycetidae</taxon>
        <taxon>Agaricales</taxon>
        <taxon>Agaricineae</taxon>
        <taxon>Hymenogastraceae</taxon>
        <taxon>Hebeloma</taxon>
    </lineage>
</organism>
<evidence type="ECO:0000313" key="10">
    <source>
        <dbReference type="Proteomes" id="UP000053424"/>
    </source>
</evidence>
<evidence type="ECO:0000256" key="1">
    <source>
        <dbReference type="ARBA" id="ARBA00004123"/>
    </source>
</evidence>
<evidence type="ECO:0000256" key="5">
    <source>
        <dbReference type="PROSITE-ProRule" id="PRU00108"/>
    </source>
</evidence>
<dbReference type="PROSITE" id="PS50071">
    <property type="entry name" value="HOMEOBOX_2"/>
    <property type="match status" value="3"/>
</dbReference>
<evidence type="ECO:0000313" key="9">
    <source>
        <dbReference type="EMBL" id="KIM47568.1"/>
    </source>
</evidence>
<feature type="DNA-binding region" description="Homeobox" evidence="5">
    <location>
        <begin position="166"/>
        <end position="225"/>
    </location>
</feature>
<reference evidence="10" key="2">
    <citation type="submission" date="2015-01" db="EMBL/GenBank/DDBJ databases">
        <title>Evolutionary Origins and Diversification of the Mycorrhizal Mutualists.</title>
        <authorList>
            <consortium name="DOE Joint Genome Institute"/>
            <consortium name="Mycorrhizal Genomics Consortium"/>
            <person name="Kohler A."/>
            <person name="Kuo A."/>
            <person name="Nagy L.G."/>
            <person name="Floudas D."/>
            <person name="Copeland A."/>
            <person name="Barry K.W."/>
            <person name="Cichocki N."/>
            <person name="Veneault-Fourrey C."/>
            <person name="LaButti K."/>
            <person name="Lindquist E.A."/>
            <person name="Lipzen A."/>
            <person name="Lundell T."/>
            <person name="Morin E."/>
            <person name="Murat C."/>
            <person name="Riley R."/>
            <person name="Ohm R."/>
            <person name="Sun H."/>
            <person name="Tunlid A."/>
            <person name="Henrissat B."/>
            <person name="Grigoriev I.V."/>
            <person name="Hibbett D.S."/>
            <person name="Martin F."/>
        </authorList>
    </citation>
    <scope>NUCLEOTIDE SEQUENCE [LARGE SCALE GENOMIC DNA]</scope>
    <source>
        <strain evidence="10">h7</strain>
    </source>
</reference>
<accession>A0A0C2YCN9</accession>
<dbReference type="InterPro" id="IPR051000">
    <property type="entry name" value="Homeobox_DNA-bind_prot"/>
</dbReference>
<dbReference type="PANTHER" id="PTHR24324">
    <property type="entry name" value="HOMEOBOX PROTEIN HHEX"/>
    <property type="match status" value="1"/>
</dbReference>
<keyword evidence="3 5" id="KW-0371">Homeobox</keyword>
<dbReference type="CDD" id="cd00086">
    <property type="entry name" value="homeodomain"/>
    <property type="match status" value="3"/>
</dbReference>
<evidence type="ECO:0000256" key="3">
    <source>
        <dbReference type="ARBA" id="ARBA00023155"/>
    </source>
</evidence>
<dbReference type="PANTHER" id="PTHR24324:SF5">
    <property type="entry name" value="HEMATOPOIETICALLY-EXPRESSED HOMEOBOX PROTEIN HHEX"/>
    <property type="match status" value="1"/>
</dbReference>
<keyword evidence="4 5" id="KW-0539">Nucleus</keyword>
<dbReference type="SMART" id="SM00389">
    <property type="entry name" value="HOX"/>
    <property type="match status" value="3"/>
</dbReference>
<evidence type="ECO:0000259" key="8">
    <source>
        <dbReference type="PROSITE" id="PS50071"/>
    </source>
</evidence>
<dbReference type="Gene3D" id="1.10.10.60">
    <property type="entry name" value="Homeodomain-like"/>
    <property type="match status" value="3"/>
</dbReference>
<feature type="domain" description="Homeobox" evidence="8">
    <location>
        <begin position="24"/>
        <end position="84"/>
    </location>
</feature>
<dbReference type="GO" id="GO:0030154">
    <property type="term" value="P:cell differentiation"/>
    <property type="evidence" value="ECO:0007669"/>
    <property type="project" value="TreeGrafter"/>
</dbReference>
<dbReference type="GO" id="GO:0005634">
    <property type="term" value="C:nucleus"/>
    <property type="evidence" value="ECO:0007669"/>
    <property type="project" value="UniProtKB-SubCell"/>
</dbReference>
<protein>
    <recommendedName>
        <fullName evidence="8">Homeobox domain-containing protein</fullName>
    </recommendedName>
</protein>
<dbReference type="GO" id="GO:0000981">
    <property type="term" value="F:DNA-binding transcription factor activity, RNA polymerase II-specific"/>
    <property type="evidence" value="ECO:0007669"/>
    <property type="project" value="InterPro"/>
</dbReference>
<dbReference type="InterPro" id="IPR017970">
    <property type="entry name" value="Homeobox_CS"/>
</dbReference>
<feature type="region of interest" description="Disordered" evidence="7">
    <location>
        <begin position="370"/>
        <end position="471"/>
    </location>
</feature>
<feature type="region of interest" description="Disordered" evidence="7">
    <location>
        <begin position="244"/>
        <end position="322"/>
    </location>
</feature>
<dbReference type="EMBL" id="KN831769">
    <property type="protein sequence ID" value="KIM47568.1"/>
    <property type="molecule type" value="Genomic_DNA"/>
</dbReference>
<feature type="compositionally biased region" description="Polar residues" evidence="7">
    <location>
        <begin position="394"/>
        <end position="407"/>
    </location>
</feature>
<proteinExistence type="predicted"/>
<reference evidence="9 10" key="1">
    <citation type="submission" date="2014-04" db="EMBL/GenBank/DDBJ databases">
        <authorList>
            <consortium name="DOE Joint Genome Institute"/>
            <person name="Kuo A."/>
            <person name="Gay G."/>
            <person name="Dore J."/>
            <person name="Kohler A."/>
            <person name="Nagy L.G."/>
            <person name="Floudas D."/>
            <person name="Copeland A."/>
            <person name="Barry K.W."/>
            <person name="Cichocki N."/>
            <person name="Veneault-Fourrey C."/>
            <person name="LaButti K."/>
            <person name="Lindquist E.A."/>
            <person name="Lipzen A."/>
            <person name="Lundell T."/>
            <person name="Morin E."/>
            <person name="Murat C."/>
            <person name="Sun H."/>
            <person name="Tunlid A."/>
            <person name="Henrissat B."/>
            <person name="Grigoriev I.V."/>
            <person name="Hibbett D.S."/>
            <person name="Martin F."/>
            <person name="Nordberg H.P."/>
            <person name="Cantor M.N."/>
            <person name="Hua S.X."/>
        </authorList>
    </citation>
    <scope>NUCLEOTIDE SEQUENCE [LARGE SCALE GENOMIC DNA]</scope>
    <source>
        <strain evidence="10">h7</strain>
    </source>
</reference>
<comment type="subcellular location">
    <subcellularLocation>
        <location evidence="1 5 6">Nucleus</location>
    </subcellularLocation>
</comment>
<feature type="domain" description="Homeobox" evidence="8">
    <location>
        <begin position="164"/>
        <end position="224"/>
    </location>
</feature>
<dbReference type="HOGENOM" id="CLU_030817_0_0_1"/>
<evidence type="ECO:0000256" key="4">
    <source>
        <dbReference type="ARBA" id="ARBA00023242"/>
    </source>
</evidence>
<dbReference type="Proteomes" id="UP000053424">
    <property type="component" value="Unassembled WGS sequence"/>
</dbReference>
<name>A0A0C2YCN9_HEBCY</name>
<evidence type="ECO:0000256" key="7">
    <source>
        <dbReference type="SAM" id="MobiDB-lite"/>
    </source>
</evidence>
<feature type="region of interest" description="Disordered" evidence="7">
    <location>
        <begin position="1"/>
        <end position="36"/>
    </location>
</feature>
<keyword evidence="2 5" id="KW-0238">DNA-binding</keyword>
<feature type="compositionally biased region" description="Low complexity" evidence="7">
    <location>
        <begin position="258"/>
        <end position="287"/>
    </location>
</feature>
<sequence>MSPPFDSWAADHSFPAKNQNPPSQPQKKPRHRHSPAQLAALNELFDQNDHPPLEQRTALAEHLRMETKTVNAWFQNKRASSKKRIRGGAQTYEAQRINTPPILHPPPPTLPEFHPQPDLDDIHDDEYSVDVHHSRATSAVPSDYPSSFYATHPDQGHFYAESDSMPRRMRMRPSSEQTEELRKLYNINPHPTTEQRQVLSANIGMRYQSITNWFQNQRSLAKKRKEDEPDGLPLVAPQADYPQGIRHYSAYPPPSHPHPSLGLPPQTGHPSLLNLPLLRRSPSVSPSTEDHSPQRSFSHSHRSTTPYGNLSSSFGRPRRSRPEPYQLDALKELFTKTSTPTIEERSALALEIGMDVGKVTNWFRNLRQTARKRAKRSGSGDDDDDDSFLARDPNSASASRFGTPTFGSSSSSINEYSMELDDYDIHHHSDNGSEDDYQEAVTPSPEQSPSPPPAAIANPPMKYSNKMDSLNDSCPVQMDKVSTRKFADVDVADAELLLIFHRHVVH</sequence>
<dbReference type="STRING" id="686832.A0A0C2YCN9"/>
<dbReference type="OrthoDB" id="6159439at2759"/>